<keyword evidence="4" id="KW-0256">Endoplasmic reticulum</keyword>
<reference evidence="7" key="1">
    <citation type="submission" date="2023-07" db="EMBL/GenBank/DDBJ databases">
        <authorList>
            <person name="Stuckert A."/>
        </authorList>
    </citation>
    <scope>NUCLEOTIDE SEQUENCE</scope>
</reference>
<dbReference type="InterPro" id="IPR024298">
    <property type="entry name" value="Sec16_Sec23-bd"/>
</dbReference>
<proteinExistence type="inferred from homology"/>
<gene>
    <name evidence="7" type="ORF">RIMI_LOCUS8325426</name>
</gene>
<dbReference type="PANTHER" id="PTHR13402">
    <property type="entry name" value="RGPR-RELATED"/>
    <property type="match status" value="1"/>
</dbReference>
<keyword evidence="3" id="KW-0813">Transport</keyword>
<feature type="domain" description="Sec16 Sec23-binding" evidence="6">
    <location>
        <begin position="2"/>
        <end position="164"/>
    </location>
</feature>
<dbReference type="Pfam" id="PF12931">
    <property type="entry name" value="TPR_Sec16"/>
    <property type="match status" value="1"/>
</dbReference>
<evidence type="ECO:0000259" key="6">
    <source>
        <dbReference type="Pfam" id="PF12931"/>
    </source>
</evidence>
<dbReference type="Proteomes" id="UP001176940">
    <property type="component" value="Unassembled WGS sequence"/>
</dbReference>
<name>A0ABN9LEG0_9NEOB</name>
<evidence type="ECO:0000256" key="1">
    <source>
        <dbReference type="ARBA" id="ARBA00004406"/>
    </source>
</evidence>
<evidence type="ECO:0000313" key="7">
    <source>
        <dbReference type="EMBL" id="CAJ0940165.1"/>
    </source>
</evidence>
<protein>
    <recommendedName>
        <fullName evidence="6">Sec16 Sec23-binding domain-containing protein</fullName>
    </recommendedName>
</protein>
<dbReference type="EMBL" id="CAUEEQ010016435">
    <property type="protein sequence ID" value="CAJ0940165.1"/>
    <property type="molecule type" value="Genomic_DNA"/>
</dbReference>
<dbReference type="CDD" id="cd09233">
    <property type="entry name" value="ACE1-Sec16-like"/>
    <property type="match status" value="1"/>
</dbReference>
<dbReference type="PANTHER" id="PTHR13402:SF11">
    <property type="entry name" value="PROTEIN TRANSPORT PROTEIN SEC16B"/>
    <property type="match status" value="1"/>
</dbReference>
<sequence>MKSQLWGHALFLASKMDSRTYSWVMARFTSTLAVNDPLQTLFQLMTGRVPQAASFGGDKKWGDWRPHLAVMLSNPMSDPEMNQRAIIAMGDNLVLKGLTEAGHCCYLTAGISLGKISEKSDRLVLLGSNQNQSFKKFASTANIQRAEILEYCQILGKISHFSPSFQARRGSSDPLCGWLPYTYIFWLEEELVQTQEERGRAGLKICSSCEERWGRADTWFCSSWKGKRGTEQFVESVNEEGAK</sequence>
<comment type="subcellular location">
    <subcellularLocation>
        <location evidence="1">Endoplasmic reticulum membrane</location>
        <topology evidence="1">Peripheral membrane protein</topology>
    </subcellularLocation>
</comment>
<accession>A0ABN9LEG0</accession>
<evidence type="ECO:0000256" key="5">
    <source>
        <dbReference type="ARBA" id="ARBA00022892"/>
    </source>
</evidence>
<evidence type="ECO:0000313" key="8">
    <source>
        <dbReference type="Proteomes" id="UP001176940"/>
    </source>
</evidence>
<evidence type="ECO:0000256" key="2">
    <source>
        <dbReference type="ARBA" id="ARBA00005927"/>
    </source>
</evidence>
<keyword evidence="8" id="KW-1185">Reference proteome</keyword>
<evidence type="ECO:0000256" key="4">
    <source>
        <dbReference type="ARBA" id="ARBA00022824"/>
    </source>
</evidence>
<comment type="caution">
    <text evidence="7">The sequence shown here is derived from an EMBL/GenBank/DDBJ whole genome shotgun (WGS) entry which is preliminary data.</text>
</comment>
<dbReference type="Gene3D" id="1.25.40.1030">
    <property type="match status" value="1"/>
</dbReference>
<comment type="similarity">
    <text evidence="2">Belongs to the SEC16 family.</text>
</comment>
<organism evidence="7 8">
    <name type="scientific">Ranitomeya imitator</name>
    <name type="common">mimic poison frog</name>
    <dbReference type="NCBI Taxonomy" id="111125"/>
    <lineage>
        <taxon>Eukaryota</taxon>
        <taxon>Metazoa</taxon>
        <taxon>Chordata</taxon>
        <taxon>Craniata</taxon>
        <taxon>Vertebrata</taxon>
        <taxon>Euteleostomi</taxon>
        <taxon>Amphibia</taxon>
        <taxon>Batrachia</taxon>
        <taxon>Anura</taxon>
        <taxon>Neobatrachia</taxon>
        <taxon>Hyloidea</taxon>
        <taxon>Dendrobatidae</taxon>
        <taxon>Dendrobatinae</taxon>
        <taxon>Ranitomeya</taxon>
    </lineage>
</organism>
<evidence type="ECO:0000256" key="3">
    <source>
        <dbReference type="ARBA" id="ARBA00022448"/>
    </source>
</evidence>
<keyword evidence="5" id="KW-0931">ER-Golgi transport</keyword>